<feature type="domain" description="TLDc" evidence="1">
    <location>
        <begin position="21"/>
        <end position="84"/>
    </location>
</feature>
<dbReference type="Pfam" id="PF07534">
    <property type="entry name" value="TLD"/>
    <property type="match status" value="1"/>
</dbReference>
<dbReference type="PhylomeDB" id="A0A0G4GMF7"/>
<evidence type="ECO:0000313" key="3">
    <source>
        <dbReference type="Proteomes" id="UP000041254"/>
    </source>
</evidence>
<protein>
    <recommendedName>
        <fullName evidence="1">TLDc domain-containing protein</fullName>
    </recommendedName>
</protein>
<gene>
    <name evidence="2" type="ORF">Vbra_10140</name>
</gene>
<dbReference type="AlphaFoldDB" id="A0A0G4GMF7"/>
<dbReference type="Proteomes" id="UP000041254">
    <property type="component" value="Unassembled WGS sequence"/>
</dbReference>
<dbReference type="EMBL" id="CDMY01000718">
    <property type="protein sequence ID" value="CEM31382.1"/>
    <property type="molecule type" value="Genomic_DNA"/>
</dbReference>
<evidence type="ECO:0000313" key="2">
    <source>
        <dbReference type="EMBL" id="CEM31382.1"/>
    </source>
</evidence>
<accession>A0A0G4GMF7</accession>
<reference evidence="2 3" key="1">
    <citation type="submission" date="2014-11" db="EMBL/GenBank/DDBJ databases">
        <authorList>
            <person name="Zhu J."/>
            <person name="Qi W."/>
            <person name="Song R."/>
        </authorList>
    </citation>
    <scope>NUCLEOTIDE SEQUENCE [LARGE SCALE GENOMIC DNA]</scope>
</reference>
<dbReference type="VEuPathDB" id="CryptoDB:Vbra_10140"/>
<dbReference type="InterPro" id="IPR006571">
    <property type="entry name" value="TLDc_dom"/>
</dbReference>
<organism evidence="2 3">
    <name type="scientific">Vitrella brassicaformis (strain CCMP3155)</name>
    <dbReference type="NCBI Taxonomy" id="1169540"/>
    <lineage>
        <taxon>Eukaryota</taxon>
        <taxon>Sar</taxon>
        <taxon>Alveolata</taxon>
        <taxon>Colpodellida</taxon>
        <taxon>Vitrellaceae</taxon>
        <taxon>Vitrella</taxon>
    </lineage>
</organism>
<evidence type="ECO:0000259" key="1">
    <source>
        <dbReference type="Pfam" id="PF07534"/>
    </source>
</evidence>
<keyword evidence="3" id="KW-1185">Reference proteome</keyword>
<name>A0A0G4GMF7_VITBC</name>
<proteinExistence type="predicted"/>
<sequence>MRLRLHAQLTTAVDGSTVARVYEMFICQWVGTPNKRLRLLYRSTHDGPSYGDLLRCVGSTKGLVFVVRKNQYVFGAYISEGIKLPDAPMLYNRYECGGWQFCLAGNFDTPTKVEGIDVRELPTGYRGHVYEPDLFPCTAGFSGSHTRFLADELEVLCLV</sequence>
<dbReference type="InParanoid" id="A0A0G4GMF7"/>